<evidence type="ECO:0000313" key="2">
    <source>
        <dbReference type="Proteomes" id="UP001519273"/>
    </source>
</evidence>
<gene>
    <name evidence="1" type="ORF">J2Z20_002200</name>
</gene>
<dbReference type="RefSeq" id="WP_209849460.1">
    <property type="nucleotide sequence ID" value="NZ_CBCRVE010000011.1"/>
</dbReference>
<accession>A0ABS4H441</accession>
<dbReference type="Proteomes" id="UP001519273">
    <property type="component" value="Unassembled WGS sequence"/>
</dbReference>
<organism evidence="1 2">
    <name type="scientific">Paenibacillus sediminis</name>
    <dbReference type="NCBI Taxonomy" id="664909"/>
    <lineage>
        <taxon>Bacteria</taxon>
        <taxon>Bacillati</taxon>
        <taxon>Bacillota</taxon>
        <taxon>Bacilli</taxon>
        <taxon>Bacillales</taxon>
        <taxon>Paenibacillaceae</taxon>
        <taxon>Paenibacillus</taxon>
    </lineage>
</organism>
<protein>
    <recommendedName>
        <fullName evidence="3">Aminoglycoside phosphotransferase domain-containing protein</fullName>
    </recommendedName>
</protein>
<evidence type="ECO:0008006" key="3">
    <source>
        <dbReference type="Google" id="ProtNLM"/>
    </source>
</evidence>
<proteinExistence type="predicted"/>
<dbReference type="EMBL" id="JAGGKP010000004">
    <property type="protein sequence ID" value="MBP1937307.1"/>
    <property type="molecule type" value="Genomic_DNA"/>
</dbReference>
<comment type="caution">
    <text evidence="1">The sequence shown here is derived from an EMBL/GenBank/DDBJ whole genome shotgun (WGS) entry which is preliminary data.</text>
</comment>
<evidence type="ECO:0000313" key="1">
    <source>
        <dbReference type="EMBL" id="MBP1937307.1"/>
    </source>
</evidence>
<sequence>MEWKSSVEKFITNGSYIKMLENEKKLKLLRNQISDYQSTTGQKRMHWHTEGVIGIFESVRVFSKDSIEVKEYLMQLGILPLVTTISWRVLTPKEQLQVKPYVIKLPPKMKFSPAGGLKEDSQKLNRFVLQYGEDSVSEKVMLWKHTKSNFEQLLREWKLIKAHILLDLQNNKSIRFDFGSIICTPSDPILRGIDVYQVLGEEVIMKYGTINYEKLLPYMIRGIIREKEILKYRKVIDVRLRYMLIGYEKFNRRIDFYYQKLIQMSNLRGGS</sequence>
<reference evidence="1 2" key="1">
    <citation type="submission" date="2021-03" db="EMBL/GenBank/DDBJ databases">
        <title>Genomic Encyclopedia of Type Strains, Phase IV (KMG-IV): sequencing the most valuable type-strain genomes for metagenomic binning, comparative biology and taxonomic classification.</title>
        <authorList>
            <person name="Goeker M."/>
        </authorList>
    </citation>
    <scope>NUCLEOTIDE SEQUENCE [LARGE SCALE GENOMIC DNA]</scope>
    <source>
        <strain evidence="1 2">DSM 23491</strain>
    </source>
</reference>
<keyword evidence="2" id="KW-1185">Reference proteome</keyword>
<name>A0ABS4H441_9BACL</name>